<feature type="chain" id="PRO_5028204427" evidence="15">
    <location>
        <begin position="20"/>
        <end position="1289"/>
    </location>
</feature>
<evidence type="ECO:0000259" key="16">
    <source>
        <dbReference type="PROSITE" id="PS50268"/>
    </source>
</evidence>
<feature type="domain" description="Cadherin" evidence="16">
    <location>
        <begin position="788"/>
        <end position="903"/>
    </location>
</feature>
<dbReference type="Proteomes" id="UP000515150">
    <property type="component" value="Chromosome 10"/>
</dbReference>
<keyword evidence="17" id="KW-1185">Reference proteome</keyword>
<dbReference type="SMART" id="SM00112">
    <property type="entry name" value="CA"/>
    <property type="match status" value="9"/>
</dbReference>
<dbReference type="SUPFAM" id="SSF49313">
    <property type="entry name" value="Cadherin-like"/>
    <property type="match status" value="9"/>
</dbReference>
<reference evidence="18" key="1">
    <citation type="submission" date="2025-08" db="UniProtKB">
        <authorList>
            <consortium name="RefSeq"/>
        </authorList>
    </citation>
    <scope>IDENTIFICATION</scope>
</reference>
<dbReference type="RefSeq" id="XP_029021466.1">
    <property type="nucleotide sequence ID" value="XM_029165633.3"/>
</dbReference>
<dbReference type="GeneID" id="114864711"/>
<accession>A0A6P7NNL0</accession>
<keyword evidence="3 14" id="KW-0812">Transmembrane</keyword>
<dbReference type="CDD" id="cd11304">
    <property type="entry name" value="Cadherin_repeat"/>
    <property type="match status" value="6"/>
</dbReference>
<evidence type="ECO:0000313" key="18">
    <source>
        <dbReference type="RefSeq" id="XP_029021466.1"/>
    </source>
</evidence>
<dbReference type="InterPro" id="IPR020894">
    <property type="entry name" value="Cadherin_CS"/>
</dbReference>
<dbReference type="InParanoid" id="A0A6P7NNL0"/>
<evidence type="ECO:0000256" key="6">
    <source>
        <dbReference type="ARBA" id="ARBA00022737"/>
    </source>
</evidence>
<keyword evidence="10 14" id="KW-0472">Membrane</keyword>
<dbReference type="GO" id="GO:0005886">
    <property type="term" value="C:plasma membrane"/>
    <property type="evidence" value="ECO:0007669"/>
    <property type="project" value="UniProtKB-SubCell"/>
</dbReference>
<keyword evidence="9 14" id="KW-1133">Transmembrane helix</keyword>
<protein>
    <submittedName>
        <fullName evidence="18">Cadherin-related family member 2 isoform X1</fullName>
    </submittedName>
</protein>
<dbReference type="GO" id="GO:0009653">
    <property type="term" value="P:anatomical structure morphogenesis"/>
    <property type="evidence" value="ECO:0007669"/>
    <property type="project" value="UniProtKB-ARBA"/>
</dbReference>
<sequence length="1289" mass="140166">MEGLTGSLLLLCLISLTNANTGPVITKPVYNVCEDTPIGALAFTIEANDPDGDPMTFSLTGDNRAYFNVISSTGQVTVSKQLNRETDEVMDLGVIVSDGPNDTPGQLTIILLDANDNKPVFEPASYDVNVLENTAVGATLFTAQATDDDTSLARVIKYNIDQVIPSAGSNLFTIGSNTGEVKLNGNLNYNNLGNSYRLKINATDGGGKCYYDEIKYNSAVAFSIVTVVDVPDMDPKFTNDKYTGKVEENSPLGQSVSEVSAFDQDTGVNDPITYSIESSTVEGLFTISSESGVISVAAAIDREVIGDNVTLVVKATETNVDVTGVRASATATVLIDIIDVNDNPPEFYKCDDSCVKASDFAVEVPEQLPGIISLGMTVIDLDKIAGTNLILEGEYKNVFSVEPSTIAVSRSIVQLLIKQPQILDYEKIQQMILQVIAIDQGNARYRSTATVTINIKDTNDNSPIFPMDTYRLKVAEHSPEGTVLATITAEDPDTMDQDQLVYTLLPESIKQYFDVEPQSGTVYVKNPDLLDREIRSLYSATLQAKDTDGKPGTTVLEITLTDINDQRPVFNRDPYQFFVKEGERLTETIQATDADDPETDNSKIVYGVLPGKYSNNFTIDPDTGVLTNSGELDREALNPDLNGRVELEITATDKGTPPLDSVVTVIITIEDINDNTPQFNASVYKFRVKEAEKGAYVGSVYAQDLDQMPEFNRISFNIEASFGLFAIRSSSVNGVYQGTITVDRDIALDYEGGHESFTLLVEADDLERKSEATVEVEVVDVNDERPEFLPSKPVTVKENTTVTDVIGAFIGHDKDGSHSLVYQQESIKCRCNGSLTDCDWFILSSTGEVAVNPDVIVDYEECDQAVVEAWVVDVATEKGSNISASTGNMVINIEDINDNPPEFIPSNAVLVVVSEGASKGTSVATVAATDRDSGINAQIDFKVADVKFMDTNNQISNMRDLFEAVTTQQKDIYVGIIQTTEKLDLTLKGKYLVTVAASDAGGLSRSIVLEIFTVDESYKVELQFTKTVEEVKRNQAEIERMLKTATRADVIVVSISPDSAQASRNTATTLMVTYFVYPNGTALTSIELEKILSDSDYYLSLLELGLSNVGKVPTVDTPVDTVKYVLLGIVAGLVVVLAILLTSLMCSRRSYKRKLKAAKAMNTASMMGSDNQKSGAVVPGTNKYTMEGANPVLNLNIDSAMVLDEDDSDGDKVSLNSLDYSEDMNTYEKDTSPIMKIIREEDEDEDEDERDGGPLGYIEPLGAALAQRGEKRDSPRMVFSNPAFSTTDL</sequence>
<dbReference type="KEGG" id="bspl:114864711"/>
<dbReference type="OrthoDB" id="6491773at2759"/>
<keyword evidence="4" id="KW-0479">Metal-binding</keyword>
<proteinExistence type="predicted"/>
<feature type="region of interest" description="Disordered" evidence="13">
    <location>
        <begin position="1240"/>
        <end position="1289"/>
    </location>
</feature>
<keyword evidence="2" id="KW-1003">Cell membrane</keyword>
<dbReference type="Pfam" id="PF00028">
    <property type="entry name" value="Cadherin"/>
    <property type="match status" value="6"/>
</dbReference>
<dbReference type="PROSITE" id="PS50268">
    <property type="entry name" value="CADHERIN_2"/>
    <property type="match status" value="9"/>
</dbReference>
<feature type="domain" description="Cadherin" evidence="16">
    <location>
        <begin position="356"/>
        <end position="465"/>
    </location>
</feature>
<dbReference type="GO" id="GO:0007156">
    <property type="term" value="P:homophilic cell adhesion via plasma membrane adhesion molecules"/>
    <property type="evidence" value="ECO:0007669"/>
    <property type="project" value="InterPro"/>
</dbReference>
<keyword evidence="8" id="KW-0130">Cell adhesion</keyword>
<dbReference type="PROSITE" id="PS00232">
    <property type="entry name" value="CADHERIN_1"/>
    <property type="match status" value="5"/>
</dbReference>
<dbReference type="GO" id="GO:0005509">
    <property type="term" value="F:calcium ion binding"/>
    <property type="evidence" value="ECO:0007669"/>
    <property type="project" value="UniProtKB-UniRule"/>
</dbReference>
<dbReference type="FunFam" id="2.60.40.60:FF:000252">
    <property type="entry name" value="Cadherin related family member 2"/>
    <property type="match status" value="1"/>
</dbReference>
<evidence type="ECO:0000256" key="4">
    <source>
        <dbReference type="ARBA" id="ARBA00022723"/>
    </source>
</evidence>
<evidence type="ECO:0000313" key="17">
    <source>
        <dbReference type="Proteomes" id="UP000515150"/>
    </source>
</evidence>
<comment type="subcellular location">
    <subcellularLocation>
        <location evidence="1">Cell membrane</location>
        <topology evidence="1">Single-pass type I membrane protein</topology>
    </subcellularLocation>
</comment>
<evidence type="ECO:0000256" key="15">
    <source>
        <dbReference type="SAM" id="SignalP"/>
    </source>
</evidence>
<dbReference type="PANTHER" id="PTHR24026:SF133">
    <property type="entry name" value="CADHERIN-RELATED FAMILY MEMBER 2"/>
    <property type="match status" value="1"/>
</dbReference>
<evidence type="ECO:0000256" key="10">
    <source>
        <dbReference type="ARBA" id="ARBA00023136"/>
    </source>
</evidence>
<evidence type="ECO:0000256" key="8">
    <source>
        <dbReference type="ARBA" id="ARBA00022889"/>
    </source>
</evidence>
<feature type="domain" description="Cadherin" evidence="16">
    <location>
        <begin position="32"/>
        <end position="121"/>
    </location>
</feature>
<dbReference type="FunFam" id="2.60.40.60:FF:000168">
    <property type="entry name" value="Cadherin-related family member 2"/>
    <property type="match status" value="1"/>
</dbReference>
<feature type="transmembrane region" description="Helical" evidence="14">
    <location>
        <begin position="1124"/>
        <end position="1146"/>
    </location>
</feature>
<dbReference type="InterPro" id="IPR015919">
    <property type="entry name" value="Cadherin-like_sf"/>
</dbReference>
<feature type="domain" description="Cadherin" evidence="16">
    <location>
        <begin position="571"/>
        <end position="679"/>
    </location>
</feature>
<feature type="domain" description="Cadherin" evidence="16">
    <location>
        <begin position="466"/>
        <end position="570"/>
    </location>
</feature>
<evidence type="ECO:0000256" key="9">
    <source>
        <dbReference type="ARBA" id="ARBA00022989"/>
    </source>
</evidence>
<feature type="domain" description="Cadherin" evidence="16">
    <location>
        <begin position="680"/>
        <end position="788"/>
    </location>
</feature>
<feature type="domain" description="Cadherin" evidence="16">
    <location>
        <begin position="905"/>
        <end position="1024"/>
    </location>
</feature>
<feature type="signal peptide" evidence="15">
    <location>
        <begin position="1"/>
        <end position="19"/>
    </location>
</feature>
<organism evidence="17 18">
    <name type="scientific">Betta splendens</name>
    <name type="common">Siamese fighting fish</name>
    <dbReference type="NCBI Taxonomy" id="158456"/>
    <lineage>
        <taxon>Eukaryota</taxon>
        <taxon>Metazoa</taxon>
        <taxon>Chordata</taxon>
        <taxon>Craniata</taxon>
        <taxon>Vertebrata</taxon>
        <taxon>Euteleostomi</taxon>
        <taxon>Actinopterygii</taxon>
        <taxon>Neopterygii</taxon>
        <taxon>Teleostei</taxon>
        <taxon>Neoteleostei</taxon>
        <taxon>Acanthomorphata</taxon>
        <taxon>Anabantaria</taxon>
        <taxon>Anabantiformes</taxon>
        <taxon>Anabantoidei</taxon>
        <taxon>Osphronemidae</taxon>
        <taxon>Betta</taxon>
    </lineage>
</organism>
<evidence type="ECO:0000256" key="7">
    <source>
        <dbReference type="ARBA" id="ARBA00022837"/>
    </source>
</evidence>
<keyword evidence="6" id="KW-0677">Repeat</keyword>
<evidence type="ECO:0000256" key="1">
    <source>
        <dbReference type="ARBA" id="ARBA00004251"/>
    </source>
</evidence>
<keyword evidence="5 15" id="KW-0732">Signal</keyword>
<evidence type="ECO:0000256" key="3">
    <source>
        <dbReference type="ARBA" id="ARBA00022692"/>
    </source>
</evidence>
<gene>
    <name evidence="18" type="primary">cdhr2</name>
</gene>
<dbReference type="PRINTS" id="PR00205">
    <property type="entry name" value="CADHERIN"/>
</dbReference>
<evidence type="ECO:0000256" key="12">
    <source>
        <dbReference type="PROSITE-ProRule" id="PRU00043"/>
    </source>
</evidence>
<dbReference type="Gene3D" id="2.60.40.60">
    <property type="entry name" value="Cadherins"/>
    <property type="match status" value="9"/>
</dbReference>
<evidence type="ECO:0000256" key="13">
    <source>
        <dbReference type="SAM" id="MobiDB-lite"/>
    </source>
</evidence>
<dbReference type="FunFam" id="2.60.40.60:FF:000092">
    <property type="entry name" value="Protocadherin 8"/>
    <property type="match status" value="1"/>
</dbReference>
<keyword evidence="11" id="KW-0325">Glycoprotein</keyword>
<evidence type="ECO:0000256" key="14">
    <source>
        <dbReference type="SAM" id="Phobius"/>
    </source>
</evidence>
<dbReference type="InterPro" id="IPR002126">
    <property type="entry name" value="Cadherin-like_dom"/>
</dbReference>
<dbReference type="FunFam" id="2.60.40.60:FF:000123">
    <property type="entry name" value="Protocadherin beta 4"/>
    <property type="match status" value="1"/>
</dbReference>
<dbReference type="CTD" id="54825"/>
<feature type="compositionally biased region" description="Acidic residues" evidence="13">
    <location>
        <begin position="1240"/>
        <end position="1250"/>
    </location>
</feature>
<keyword evidence="7 12" id="KW-0106">Calcium</keyword>
<feature type="domain" description="Cadherin" evidence="16">
    <location>
        <begin position="122"/>
        <end position="237"/>
    </location>
</feature>
<dbReference type="FunCoup" id="A0A6P7NNL0">
    <property type="interactions" value="790"/>
</dbReference>
<evidence type="ECO:0000256" key="11">
    <source>
        <dbReference type="ARBA" id="ARBA00023180"/>
    </source>
</evidence>
<feature type="domain" description="Cadherin" evidence="16">
    <location>
        <begin position="238"/>
        <end position="347"/>
    </location>
</feature>
<dbReference type="PANTHER" id="PTHR24026">
    <property type="entry name" value="FAT ATYPICAL CADHERIN-RELATED"/>
    <property type="match status" value="1"/>
</dbReference>
<dbReference type="GO" id="GO:0050839">
    <property type="term" value="F:cell adhesion molecule binding"/>
    <property type="evidence" value="ECO:0007669"/>
    <property type="project" value="TreeGrafter"/>
</dbReference>
<name>A0A6P7NNL0_BETSP</name>
<evidence type="ECO:0000256" key="2">
    <source>
        <dbReference type="ARBA" id="ARBA00022475"/>
    </source>
</evidence>
<evidence type="ECO:0000256" key="5">
    <source>
        <dbReference type="ARBA" id="ARBA00022729"/>
    </source>
</evidence>